<gene>
    <name evidence="1" type="ORF">CFX0092_A0928</name>
</gene>
<dbReference type="RefSeq" id="WP_095042378.1">
    <property type="nucleotide sequence ID" value="NZ_LN890655.1"/>
</dbReference>
<keyword evidence="2" id="KW-1185">Reference proteome</keyword>
<dbReference type="InterPro" id="IPR038693">
    <property type="entry name" value="PaaB_sf"/>
</dbReference>
<name>A0A160SZH3_9CHLR</name>
<sequence length="187" mass="20174">MTDQWLPYQVFKQEREGAPFRNVGSVHAADAEMALLAARDVFARRPACNSLWVVPAAVILARTAEELVGERGRKGAGEQGGGGAGEQEDSVQYAVFSKQSDRQAMTYVEYVGEIAAGSPEEALRRAVEAAGAPALVWWVCPAAAIARSGEDDIPGLAAATSKLFRLPNQYHTVVTMRQLRRGEEGNE</sequence>
<organism evidence="1 2">
    <name type="scientific">Candidatus Promineifilum breve</name>
    <dbReference type="NCBI Taxonomy" id="1806508"/>
    <lineage>
        <taxon>Bacteria</taxon>
        <taxon>Bacillati</taxon>
        <taxon>Chloroflexota</taxon>
        <taxon>Ardenticatenia</taxon>
        <taxon>Candidatus Promineifilales</taxon>
        <taxon>Candidatus Promineifilaceae</taxon>
        <taxon>Candidatus Promineifilum</taxon>
    </lineage>
</organism>
<dbReference type="AlphaFoldDB" id="A0A160SZH3"/>
<accession>A0A160SZH3</accession>
<dbReference type="Pfam" id="PF06243">
    <property type="entry name" value="PaaB"/>
    <property type="match status" value="1"/>
</dbReference>
<dbReference type="InterPro" id="IPR009359">
    <property type="entry name" value="PaaB"/>
</dbReference>
<evidence type="ECO:0000313" key="2">
    <source>
        <dbReference type="Proteomes" id="UP000215027"/>
    </source>
</evidence>
<dbReference type="Proteomes" id="UP000215027">
    <property type="component" value="Chromosome I"/>
</dbReference>
<dbReference type="EMBL" id="LN890655">
    <property type="protein sequence ID" value="CUS02806.2"/>
    <property type="molecule type" value="Genomic_DNA"/>
</dbReference>
<proteinExistence type="predicted"/>
<reference evidence="1" key="1">
    <citation type="submission" date="2016-01" db="EMBL/GenBank/DDBJ databases">
        <authorList>
            <person name="Mcilroy J.S."/>
            <person name="Karst M S."/>
            <person name="Albertsen M."/>
        </authorList>
    </citation>
    <scope>NUCLEOTIDE SEQUENCE</scope>
    <source>
        <strain evidence="1">Cfx-K</strain>
    </source>
</reference>
<dbReference type="Gene3D" id="3.10.20.520">
    <property type="entry name" value="Phenylacetic acid degradation B"/>
    <property type="match status" value="2"/>
</dbReference>
<dbReference type="KEGG" id="pbf:CFX0092_A0928"/>
<evidence type="ECO:0000313" key="1">
    <source>
        <dbReference type="EMBL" id="CUS02806.2"/>
    </source>
</evidence>
<protein>
    <submittedName>
        <fullName evidence="1">Enzyme of phenylacetate metabolism</fullName>
    </submittedName>
</protein>
<dbReference type="OrthoDB" id="162697at2"/>